<dbReference type="InterPro" id="IPR013785">
    <property type="entry name" value="Aldolase_TIM"/>
</dbReference>
<organism evidence="3 4">
    <name type="scientific">Cystobacter fuscus</name>
    <dbReference type="NCBI Taxonomy" id="43"/>
    <lineage>
        <taxon>Bacteria</taxon>
        <taxon>Pseudomonadati</taxon>
        <taxon>Myxococcota</taxon>
        <taxon>Myxococcia</taxon>
        <taxon>Myxococcales</taxon>
        <taxon>Cystobacterineae</taxon>
        <taxon>Archangiaceae</taxon>
        <taxon>Cystobacter</taxon>
    </lineage>
</organism>
<dbReference type="Proteomes" id="UP000217257">
    <property type="component" value="Chromosome"/>
</dbReference>
<sequence>MSKLSLVAALTLGPLLGCGIQSTPSEPNPDGSIGAERLDAGAPLSDAGTPTSWWRPTPAQPIHWHWQLSQDFSYPRDVLPNKTVYDLDGELTSAETVAKLHALGPDIVVICYFDAGVYEDYRSDKARFPASVIGKPDEGWDGSYWLDIRQQDILLPIMRDRMINWCKNKGFDAIEPDETEVWSNDSGFPITKAQNNAYNKAIADLAHSLGMSVGLKGNNTEAPELVDYFDWALTEQCWEYDECQLFKNSFFAKGKAVFNVEYNTNPNCTLANQWHINSSRRDLDLVGPTASGYLYQPCIPDTQSTW</sequence>
<feature type="domain" description="Glycoside-hydrolase family GH114 TIM-barrel" evidence="2">
    <location>
        <begin position="63"/>
        <end position="285"/>
    </location>
</feature>
<protein>
    <recommendedName>
        <fullName evidence="2">Glycoside-hydrolase family GH114 TIM-barrel domain-containing protein</fullName>
    </recommendedName>
</protein>
<evidence type="ECO:0000313" key="4">
    <source>
        <dbReference type="Proteomes" id="UP000217257"/>
    </source>
</evidence>
<dbReference type="Gene3D" id="3.20.20.70">
    <property type="entry name" value="Aldolase class I"/>
    <property type="match status" value="1"/>
</dbReference>
<evidence type="ECO:0000256" key="1">
    <source>
        <dbReference type="SAM" id="MobiDB-lite"/>
    </source>
</evidence>
<dbReference type="InterPro" id="IPR017853">
    <property type="entry name" value="GH"/>
</dbReference>
<dbReference type="KEGG" id="cfus:CYFUS_009284"/>
<dbReference type="EMBL" id="CP022098">
    <property type="protein sequence ID" value="ATB43804.1"/>
    <property type="molecule type" value="Genomic_DNA"/>
</dbReference>
<reference evidence="3 4" key="1">
    <citation type="submission" date="2017-06" db="EMBL/GenBank/DDBJ databases">
        <title>Sequencing and comparative analysis of myxobacterial genomes.</title>
        <authorList>
            <person name="Rupp O."/>
            <person name="Goesmann A."/>
            <person name="Sogaard-Andersen L."/>
        </authorList>
    </citation>
    <scope>NUCLEOTIDE SEQUENCE [LARGE SCALE GENOMIC DNA]</scope>
    <source>
        <strain evidence="3 4">DSM 52655</strain>
    </source>
</reference>
<dbReference type="Pfam" id="PF03537">
    <property type="entry name" value="Glyco_hydro_114"/>
    <property type="match status" value="1"/>
</dbReference>
<dbReference type="AlphaFoldDB" id="A0A250JIT0"/>
<gene>
    <name evidence="3" type="ORF">CYFUS_009284</name>
</gene>
<evidence type="ECO:0000259" key="2">
    <source>
        <dbReference type="Pfam" id="PF03537"/>
    </source>
</evidence>
<name>A0A250JIT0_9BACT</name>
<evidence type="ECO:0000313" key="3">
    <source>
        <dbReference type="EMBL" id="ATB43804.1"/>
    </source>
</evidence>
<dbReference type="SUPFAM" id="SSF51445">
    <property type="entry name" value="(Trans)glycosidases"/>
    <property type="match status" value="1"/>
</dbReference>
<dbReference type="PANTHER" id="PTHR35273">
    <property type="entry name" value="ALPHA-1,4 POLYGALACTOSAMINIDASE, PUTATIVE (AFU_ORTHOLOGUE AFUA_3G07890)-RELATED"/>
    <property type="match status" value="1"/>
</dbReference>
<dbReference type="InterPro" id="IPR004352">
    <property type="entry name" value="GH114_TIM-barrel"/>
</dbReference>
<proteinExistence type="predicted"/>
<dbReference type="PANTHER" id="PTHR35273:SF2">
    <property type="entry name" value="ALPHA-GALACTOSIDASE"/>
    <property type="match status" value="1"/>
</dbReference>
<accession>A0A250JIT0</accession>
<feature type="region of interest" description="Disordered" evidence="1">
    <location>
        <begin position="21"/>
        <end position="47"/>
    </location>
</feature>
<dbReference type="RefSeq" id="WP_095991167.1">
    <property type="nucleotide sequence ID" value="NZ_CP022098.1"/>
</dbReference>